<protein>
    <submittedName>
        <fullName evidence="3">Uncharacterized protein LOC111103527</fullName>
    </submittedName>
</protein>
<evidence type="ECO:0000259" key="1">
    <source>
        <dbReference type="PROSITE" id="PS50994"/>
    </source>
</evidence>
<dbReference type="GeneID" id="111103527"/>
<gene>
    <name evidence="3" type="primary">LOC111103527</name>
</gene>
<feature type="domain" description="Integrase catalytic" evidence="1">
    <location>
        <begin position="453"/>
        <end position="644"/>
    </location>
</feature>
<dbReference type="AlphaFoldDB" id="A0A8B8AM08"/>
<dbReference type="InterPro" id="IPR001584">
    <property type="entry name" value="Integrase_cat-core"/>
</dbReference>
<dbReference type="InterPro" id="IPR040676">
    <property type="entry name" value="DUF5641"/>
</dbReference>
<dbReference type="InterPro" id="IPR036397">
    <property type="entry name" value="RNaseH_sf"/>
</dbReference>
<dbReference type="Pfam" id="PF17921">
    <property type="entry name" value="Integrase_H2C2"/>
    <property type="match status" value="1"/>
</dbReference>
<dbReference type="RefSeq" id="XP_022292572.1">
    <property type="nucleotide sequence ID" value="XM_022436864.1"/>
</dbReference>
<proteinExistence type="predicted"/>
<evidence type="ECO:0000313" key="3">
    <source>
        <dbReference type="RefSeq" id="XP_022292572.1"/>
    </source>
</evidence>
<dbReference type="PROSITE" id="PS50994">
    <property type="entry name" value="INTEGRASE"/>
    <property type="match status" value="1"/>
</dbReference>
<dbReference type="PANTHER" id="PTHR47331">
    <property type="entry name" value="PHD-TYPE DOMAIN-CONTAINING PROTEIN"/>
    <property type="match status" value="1"/>
</dbReference>
<dbReference type="Proteomes" id="UP000694844">
    <property type="component" value="Chromosome 7"/>
</dbReference>
<name>A0A8B8AM08_CRAVI</name>
<dbReference type="Pfam" id="PF18701">
    <property type="entry name" value="DUF5641"/>
    <property type="match status" value="1"/>
</dbReference>
<dbReference type="InterPro" id="IPR008042">
    <property type="entry name" value="Retrotrans_Pao"/>
</dbReference>
<dbReference type="KEGG" id="cvn:111103527"/>
<dbReference type="GO" id="GO:0003676">
    <property type="term" value="F:nucleic acid binding"/>
    <property type="evidence" value="ECO:0007669"/>
    <property type="project" value="InterPro"/>
</dbReference>
<dbReference type="Gene3D" id="3.30.420.10">
    <property type="entry name" value="Ribonuclease H-like superfamily/Ribonuclease H"/>
    <property type="match status" value="1"/>
</dbReference>
<sequence>MNMLLTKRMVLKQVAGVYDPLGMVVPYILTAKSLMRSLCQETSNSNGNWDEPLSLEMKQSWFEFFKGLFELELLEIPRCIQPNIAYGKPMLVLFSDGSNLAFGACAYIRWETAWNTFFAKLLMAKNRIAPTRQLTIPRLELCGAVLSARLREKIVNCLGFSFGKIIHLVDSAIVRAQIQKESYGFGTFVANRVAEIQSKTQKSDWYWIPSDHNPADFTTRITPPSLINNDSVWQKGPEFLYQPFEKWPIKENVEVKEIPDALIQNVQIKMTGESEKTLSVANIIDLNKISTLSKLLRITGLLQLIGKKRTFRGIAHCLTADDLRKAETTWIKHAQEDLPDDALYRFRRLGPFRTSDGIITVGQRMNKWIENNWNPTSFALIPARHPLAEFIVKAVHDRDHAGIDVTLAKIRSKFWIPKVKNIIRRVKSKCVICRKKFKVTEAQQMGQIPVIRLKPAPPFYYCAVDLFGPLVIRDTVKKRTHGKGYGVLFNCLVSRAVYIDLAEGYDVGSFMMVLRRFVSLRGYPRKMISDAGTQLVAAGKELKAIVHSWEWDNIKKFGKQEGMDWETTKSADAPWENGCSEALIKSTKICMESAIGTSVMTFSELQTVLFEVGNLLNERPIGTKNCDPVEGTYLCPNDLLLGRASSRVPVGNWNTCSDPRIRWKFVQRIIDTFWKRWTRDYFHTLIIRQKWHTQNRNVQVGDVVLVQDSNTIRGQWKLAQICEAIPGMDGRVRDVKIRYKNISAGRNYRGCQDSTLCRSVRRLVVVLPIEEQK</sequence>
<evidence type="ECO:0000313" key="2">
    <source>
        <dbReference type="Proteomes" id="UP000694844"/>
    </source>
</evidence>
<reference evidence="3" key="1">
    <citation type="submission" date="2025-08" db="UniProtKB">
        <authorList>
            <consortium name="RefSeq"/>
        </authorList>
    </citation>
    <scope>IDENTIFICATION</scope>
    <source>
        <tissue evidence="3">Whole sample</tissue>
    </source>
</reference>
<dbReference type="InterPro" id="IPR012337">
    <property type="entry name" value="RNaseH-like_sf"/>
</dbReference>
<organism evidence="2 3">
    <name type="scientific">Crassostrea virginica</name>
    <name type="common">Eastern oyster</name>
    <dbReference type="NCBI Taxonomy" id="6565"/>
    <lineage>
        <taxon>Eukaryota</taxon>
        <taxon>Metazoa</taxon>
        <taxon>Spiralia</taxon>
        <taxon>Lophotrochozoa</taxon>
        <taxon>Mollusca</taxon>
        <taxon>Bivalvia</taxon>
        <taxon>Autobranchia</taxon>
        <taxon>Pteriomorphia</taxon>
        <taxon>Ostreida</taxon>
        <taxon>Ostreoidea</taxon>
        <taxon>Ostreidae</taxon>
        <taxon>Crassostrea</taxon>
    </lineage>
</organism>
<accession>A0A8B8AM08</accession>
<dbReference type="OrthoDB" id="6065301at2759"/>
<keyword evidence="2" id="KW-1185">Reference proteome</keyword>
<dbReference type="GO" id="GO:0015074">
    <property type="term" value="P:DNA integration"/>
    <property type="evidence" value="ECO:0007669"/>
    <property type="project" value="InterPro"/>
</dbReference>
<dbReference type="Gene3D" id="1.10.340.70">
    <property type="match status" value="1"/>
</dbReference>
<dbReference type="InterPro" id="IPR041588">
    <property type="entry name" value="Integrase_H2C2"/>
</dbReference>
<dbReference type="SUPFAM" id="SSF53098">
    <property type="entry name" value="Ribonuclease H-like"/>
    <property type="match status" value="1"/>
</dbReference>
<dbReference type="Pfam" id="PF05380">
    <property type="entry name" value="Peptidase_A17"/>
    <property type="match status" value="1"/>
</dbReference>